<dbReference type="RefSeq" id="WP_144614749.1">
    <property type="nucleotide sequence ID" value="NZ_CP042161.1"/>
</dbReference>
<dbReference type="Proteomes" id="UP000317713">
    <property type="component" value="Chromosome"/>
</dbReference>
<evidence type="ECO:0000256" key="8">
    <source>
        <dbReference type="RuleBase" id="RU364100"/>
    </source>
</evidence>
<evidence type="ECO:0000313" key="9">
    <source>
        <dbReference type="EMBL" id="QDS33769.1"/>
    </source>
</evidence>
<keyword evidence="5" id="KW-0190">Covalent protein-DNA linkage</keyword>
<proteinExistence type="inferred from homology"/>
<keyword evidence="3" id="KW-0227">DNA damage</keyword>
<dbReference type="Pfam" id="PF02586">
    <property type="entry name" value="SRAP"/>
    <property type="match status" value="1"/>
</dbReference>
<comment type="similarity">
    <text evidence="1 8">Belongs to the SOS response-associated peptidase family.</text>
</comment>
<evidence type="ECO:0000256" key="4">
    <source>
        <dbReference type="ARBA" id="ARBA00022801"/>
    </source>
</evidence>
<evidence type="ECO:0000256" key="3">
    <source>
        <dbReference type="ARBA" id="ARBA00022763"/>
    </source>
</evidence>
<dbReference type="GO" id="GO:0003697">
    <property type="term" value="F:single-stranded DNA binding"/>
    <property type="evidence" value="ECO:0007669"/>
    <property type="project" value="InterPro"/>
</dbReference>
<keyword evidence="7" id="KW-0456">Lyase</keyword>
<organism evidence="9 10">
    <name type="scientific">Brevibacillus brevis</name>
    <name type="common">Bacillus brevis</name>
    <dbReference type="NCBI Taxonomy" id="1393"/>
    <lineage>
        <taxon>Bacteria</taxon>
        <taxon>Bacillati</taxon>
        <taxon>Bacillota</taxon>
        <taxon>Bacilli</taxon>
        <taxon>Bacillales</taxon>
        <taxon>Paenibacillaceae</taxon>
        <taxon>Brevibacillus</taxon>
    </lineage>
</organism>
<dbReference type="GO" id="GO:0008233">
    <property type="term" value="F:peptidase activity"/>
    <property type="evidence" value="ECO:0007669"/>
    <property type="project" value="UniProtKB-KW"/>
</dbReference>
<evidence type="ECO:0000256" key="6">
    <source>
        <dbReference type="ARBA" id="ARBA00023125"/>
    </source>
</evidence>
<keyword evidence="6" id="KW-0238">DNA-binding</keyword>
<dbReference type="AlphaFoldDB" id="A0A517I4G2"/>
<dbReference type="InterPro" id="IPR036590">
    <property type="entry name" value="SRAP-like"/>
</dbReference>
<dbReference type="EMBL" id="CP042161">
    <property type="protein sequence ID" value="QDS33769.1"/>
    <property type="molecule type" value="Genomic_DNA"/>
</dbReference>
<evidence type="ECO:0000256" key="7">
    <source>
        <dbReference type="ARBA" id="ARBA00023239"/>
    </source>
</evidence>
<evidence type="ECO:0000256" key="2">
    <source>
        <dbReference type="ARBA" id="ARBA00022670"/>
    </source>
</evidence>
<dbReference type="GO" id="GO:0106300">
    <property type="term" value="P:protein-DNA covalent cross-linking repair"/>
    <property type="evidence" value="ECO:0007669"/>
    <property type="project" value="InterPro"/>
</dbReference>
<evidence type="ECO:0000256" key="5">
    <source>
        <dbReference type="ARBA" id="ARBA00023124"/>
    </source>
</evidence>
<keyword evidence="4 8" id="KW-0378">Hydrolase</keyword>
<dbReference type="GO" id="GO:0016829">
    <property type="term" value="F:lyase activity"/>
    <property type="evidence" value="ECO:0007669"/>
    <property type="project" value="UniProtKB-KW"/>
</dbReference>
<sequence length="234" mass="26816">MCGRFTLVTNLELWNARFQIEVIPFEIQPRYNIAPGQLIPAIISDQGKRRIGQLKWGLVPAWAQDEKSGYKMINARSETLTEKPAFRRLFERKRCIIPADGFFEWMKLGKAKQPMRIMMKSGEPFAFAGLFDTWASPIGDKLHTCTIVTTKPNDVVADIHDRMPVILRREDEGIWLDREKFDSDLLQSLLVPYDSDMMRAYPVSTMVGSPKNDLPECIQEIVTRPCVKETGPLL</sequence>
<evidence type="ECO:0000256" key="1">
    <source>
        <dbReference type="ARBA" id="ARBA00008136"/>
    </source>
</evidence>
<dbReference type="PANTHER" id="PTHR13604:SF0">
    <property type="entry name" value="ABASIC SITE PROCESSING PROTEIN HMCES"/>
    <property type="match status" value="1"/>
</dbReference>
<accession>A0A517I4G2</accession>
<dbReference type="GO" id="GO:0006508">
    <property type="term" value="P:proteolysis"/>
    <property type="evidence" value="ECO:0007669"/>
    <property type="project" value="UniProtKB-KW"/>
</dbReference>
<dbReference type="Gene3D" id="3.90.1680.10">
    <property type="entry name" value="SOS response associated peptidase-like"/>
    <property type="match status" value="1"/>
</dbReference>
<name>A0A517I4G2_BREBE</name>
<gene>
    <name evidence="9" type="ORF">FPS98_07055</name>
</gene>
<dbReference type="SUPFAM" id="SSF143081">
    <property type="entry name" value="BB1717-like"/>
    <property type="match status" value="1"/>
</dbReference>
<dbReference type="InterPro" id="IPR003738">
    <property type="entry name" value="SRAP"/>
</dbReference>
<reference evidence="9 10" key="1">
    <citation type="submission" date="2019-07" db="EMBL/GenBank/DDBJ databases">
        <title>Characterization of Brevibacillus brevis HK544, as a potential biocontrol agent.</title>
        <authorList>
            <person name="Kim H."/>
        </authorList>
    </citation>
    <scope>NUCLEOTIDE SEQUENCE [LARGE SCALE GENOMIC DNA]</scope>
    <source>
        <strain evidence="9 10">HK544</strain>
    </source>
</reference>
<protein>
    <recommendedName>
        <fullName evidence="8">Abasic site processing protein</fullName>
        <ecNumber evidence="8">3.4.-.-</ecNumber>
    </recommendedName>
</protein>
<keyword evidence="2 8" id="KW-0645">Protease</keyword>
<evidence type="ECO:0000313" key="10">
    <source>
        <dbReference type="Proteomes" id="UP000317713"/>
    </source>
</evidence>
<dbReference type="PANTHER" id="PTHR13604">
    <property type="entry name" value="DC12-RELATED"/>
    <property type="match status" value="1"/>
</dbReference>
<dbReference type="EC" id="3.4.-.-" evidence="8"/>